<dbReference type="PANTHER" id="PTHR38643">
    <property type="entry name" value="PURINE NUCLEOSIDE PERMEASE C285.05-RELATED"/>
    <property type="match status" value="1"/>
</dbReference>
<sequence length="291" mass="32069">MTTGEAEINAAASTTALFFSSLFDFTKTYFLIAGIGGGNPYRVTTGSAVYARFAIQSALREAPSNWTTGYWAFGTSASFQYPGYNNWYGTEIFELKHQSIGAGDGPREGHDTAQAAAYRAQWDLPLPTHLPQSFNVMSRRRMFGSPASFSETPWKTSRVVGRMVPQSTARVPRKTTRPSVNFDRAPPGLTTYQAIEENEQGFEIGLQNFLMASWPVVKEVLFVSGPQRPDTDDTSQIVYDWKNWEIGTPPPINDTSYGDVFGILRTNGTGTLSHGVGTDLNTTESNLSRRS</sequence>
<dbReference type="Proteomes" id="UP000030653">
    <property type="component" value="Unassembled WGS sequence"/>
</dbReference>
<dbReference type="STRING" id="1858805.M5FSC8"/>
<organism evidence="2 3">
    <name type="scientific">Dacryopinax primogenitus (strain DJM 731)</name>
    <name type="common">Brown rot fungus</name>
    <dbReference type="NCBI Taxonomy" id="1858805"/>
    <lineage>
        <taxon>Eukaryota</taxon>
        <taxon>Fungi</taxon>
        <taxon>Dikarya</taxon>
        <taxon>Basidiomycota</taxon>
        <taxon>Agaricomycotina</taxon>
        <taxon>Dacrymycetes</taxon>
        <taxon>Dacrymycetales</taxon>
        <taxon>Dacrymycetaceae</taxon>
        <taxon>Dacryopinax</taxon>
    </lineage>
</organism>
<dbReference type="Pfam" id="PF06516">
    <property type="entry name" value="NUP"/>
    <property type="match status" value="1"/>
</dbReference>
<dbReference type="AlphaFoldDB" id="M5FSC8"/>
<proteinExistence type="predicted"/>
<dbReference type="GeneID" id="63683860"/>
<name>M5FSC8_DACPD</name>
<evidence type="ECO:0000313" key="3">
    <source>
        <dbReference type="Proteomes" id="UP000030653"/>
    </source>
</evidence>
<protein>
    <submittedName>
        <fullName evidence="2">NUP-domain-containing protein</fullName>
    </submittedName>
</protein>
<accession>M5FSC8</accession>
<dbReference type="GO" id="GO:0005783">
    <property type="term" value="C:endoplasmic reticulum"/>
    <property type="evidence" value="ECO:0007669"/>
    <property type="project" value="TreeGrafter"/>
</dbReference>
<evidence type="ECO:0000256" key="1">
    <source>
        <dbReference type="SAM" id="MobiDB-lite"/>
    </source>
</evidence>
<feature type="region of interest" description="Disordered" evidence="1">
    <location>
        <begin position="165"/>
        <end position="185"/>
    </location>
</feature>
<keyword evidence="3" id="KW-1185">Reference proteome</keyword>
<feature type="compositionally biased region" description="Polar residues" evidence="1">
    <location>
        <begin position="279"/>
        <end position="291"/>
    </location>
</feature>
<dbReference type="RefSeq" id="XP_040627208.1">
    <property type="nucleotide sequence ID" value="XM_040768798.1"/>
</dbReference>
<dbReference type="PANTHER" id="PTHR38643:SF1">
    <property type="entry name" value="PURINE NUCLEOSIDE PERMEASE C285.05-RELATED"/>
    <property type="match status" value="1"/>
</dbReference>
<dbReference type="EMBL" id="JH795867">
    <property type="protein sequence ID" value="EJU00311.1"/>
    <property type="molecule type" value="Genomic_DNA"/>
</dbReference>
<dbReference type="InterPro" id="IPR009486">
    <property type="entry name" value="Pur_nuclsid_perm"/>
</dbReference>
<dbReference type="OrthoDB" id="2331083at2759"/>
<reference evidence="2 3" key="1">
    <citation type="journal article" date="2012" name="Science">
        <title>The Paleozoic origin of enzymatic lignin decomposition reconstructed from 31 fungal genomes.</title>
        <authorList>
            <person name="Floudas D."/>
            <person name="Binder M."/>
            <person name="Riley R."/>
            <person name="Barry K."/>
            <person name="Blanchette R.A."/>
            <person name="Henrissat B."/>
            <person name="Martinez A.T."/>
            <person name="Otillar R."/>
            <person name="Spatafora J.W."/>
            <person name="Yadav J.S."/>
            <person name="Aerts A."/>
            <person name="Benoit I."/>
            <person name="Boyd A."/>
            <person name="Carlson A."/>
            <person name="Copeland A."/>
            <person name="Coutinho P.M."/>
            <person name="de Vries R.P."/>
            <person name="Ferreira P."/>
            <person name="Findley K."/>
            <person name="Foster B."/>
            <person name="Gaskell J."/>
            <person name="Glotzer D."/>
            <person name="Gorecki P."/>
            <person name="Heitman J."/>
            <person name="Hesse C."/>
            <person name="Hori C."/>
            <person name="Igarashi K."/>
            <person name="Jurgens J.A."/>
            <person name="Kallen N."/>
            <person name="Kersten P."/>
            <person name="Kohler A."/>
            <person name="Kuees U."/>
            <person name="Kumar T.K.A."/>
            <person name="Kuo A."/>
            <person name="LaButti K."/>
            <person name="Larrondo L.F."/>
            <person name="Lindquist E."/>
            <person name="Ling A."/>
            <person name="Lombard V."/>
            <person name="Lucas S."/>
            <person name="Lundell T."/>
            <person name="Martin R."/>
            <person name="McLaughlin D.J."/>
            <person name="Morgenstern I."/>
            <person name="Morin E."/>
            <person name="Murat C."/>
            <person name="Nagy L.G."/>
            <person name="Nolan M."/>
            <person name="Ohm R.A."/>
            <person name="Patyshakuliyeva A."/>
            <person name="Rokas A."/>
            <person name="Ruiz-Duenas F.J."/>
            <person name="Sabat G."/>
            <person name="Salamov A."/>
            <person name="Samejima M."/>
            <person name="Schmutz J."/>
            <person name="Slot J.C."/>
            <person name="St John F."/>
            <person name="Stenlid J."/>
            <person name="Sun H."/>
            <person name="Sun S."/>
            <person name="Syed K."/>
            <person name="Tsang A."/>
            <person name="Wiebenga A."/>
            <person name="Young D."/>
            <person name="Pisabarro A."/>
            <person name="Eastwood D.C."/>
            <person name="Martin F."/>
            <person name="Cullen D."/>
            <person name="Grigoriev I.V."/>
            <person name="Hibbett D.S."/>
        </authorList>
    </citation>
    <scope>NUCLEOTIDE SEQUENCE [LARGE SCALE GENOMIC DNA]</scope>
    <source>
        <strain evidence="2 3">DJM-731 SS1</strain>
    </source>
</reference>
<dbReference type="GO" id="GO:0055085">
    <property type="term" value="P:transmembrane transport"/>
    <property type="evidence" value="ECO:0007669"/>
    <property type="project" value="InterPro"/>
</dbReference>
<evidence type="ECO:0000313" key="2">
    <source>
        <dbReference type="EMBL" id="EJU00311.1"/>
    </source>
</evidence>
<gene>
    <name evidence="2" type="ORF">DACRYDRAFT_109050</name>
</gene>
<dbReference type="HOGENOM" id="CLU_031475_0_0_1"/>
<feature type="region of interest" description="Disordered" evidence="1">
    <location>
        <begin position="272"/>
        <end position="291"/>
    </location>
</feature>